<evidence type="ECO:0000313" key="2">
    <source>
        <dbReference type="Proteomes" id="UP000001038"/>
    </source>
</evidence>
<name>A0A3B3IBE7_ORYLA</name>
<reference evidence="1" key="2">
    <citation type="submission" date="2025-08" db="UniProtKB">
        <authorList>
            <consortium name="Ensembl"/>
        </authorList>
    </citation>
    <scope>IDENTIFICATION</scope>
    <source>
        <strain evidence="1">Hd-rR</strain>
    </source>
</reference>
<dbReference type="Ensembl" id="ENSORLT00000032215.1">
    <property type="protein sequence ID" value="ENSORLP00000041153.1"/>
    <property type="gene ID" value="ENSORLG00000024636.1"/>
</dbReference>
<evidence type="ECO:0000313" key="1">
    <source>
        <dbReference type="Ensembl" id="ENSORLP00000041153.1"/>
    </source>
</evidence>
<proteinExistence type="predicted"/>
<dbReference type="InParanoid" id="A0A3B3IBE7"/>
<dbReference type="Bgee" id="ENSORLG00000024636">
    <property type="expression patterns" value="Expressed in blastula and 8 other cell types or tissues"/>
</dbReference>
<organism evidence="1 2">
    <name type="scientific">Oryzias latipes</name>
    <name type="common">Japanese rice fish</name>
    <name type="synonym">Japanese killifish</name>
    <dbReference type="NCBI Taxonomy" id="8090"/>
    <lineage>
        <taxon>Eukaryota</taxon>
        <taxon>Metazoa</taxon>
        <taxon>Chordata</taxon>
        <taxon>Craniata</taxon>
        <taxon>Vertebrata</taxon>
        <taxon>Euteleostomi</taxon>
        <taxon>Actinopterygii</taxon>
        <taxon>Neopterygii</taxon>
        <taxon>Teleostei</taxon>
        <taxon>Neoteleostei</taxon>
        <taxon>Acanthomorphata</taxon>
        <taxon>Ovalentaria</taxon>
        <taxon>Atherinomorphae</taxon>
        <taxon>Beloniformes</taxon>
        <taxon>Adrianichthyidae</taxon>
        <taxon>Oryziinae</taxon>
        <taxon>Oryzias</taxon>
    </lineage>
</organism>
<dbReference type="Proteomes" id="UP000001038">
    <property type="component" value="Chromosome 21"/>
</dbReference>
<dbReference type="GeneTree" id="ENSGT00940000178293"/>
<keyword evidence="2" id="KW-1185">Reference proteome</keyword>
<reference evidence="1" key="3">
    <citation type="submission" date="2025-09" db="UniProtKB">
        <authorList>
            <consortium name="Ensembl"/>
        </authorList>
    </citation>
    <scope>IDENTIFICATION</scope>
    <source>
        <strain evidence="1">Hd-rR</strain>
    </source>
</reference>
<sequence>VFEVQVFCFFQRYKELGIVGVASSICHRQDPWTCVANVKVLVLKRAPVDGLAPFPLPPYLTHEIWYDPVKDGVLKAKAFLAGAEGSEVLSSLGNNVGEKLYGDGAERLVISSYFEEHLWVGLSRVLLDSGHLW</sequence>
<dbReference type="AlphaFoldDB" id="A0A3B3IBE7"/>
<reference evidence="1 2" key="1">
    <citation type="journal article" date="2007" name="Nature">
        <title>The medaka draft genome and insights into vertebrate genome evolution.</title>
        <authorList>
            <person name="Kasahara M."/>
            <person name="Naruse K."/>
            <person name="Sasaki S."/>
            <person name="Nakatani Y."/>
            <person name="Qu W."/>
            <person name="Ahsan B."/>
            <person name="Yamada T."/>
            <person name="Nagayasu Y."/>
            <person name="Doi K."/>
            <person name="Kasai Y."/>
            <person name="Jindo T."/>
            <person name="Kobayashi D."/>
            <person name="Shimada A."/>
            <person name="Toyoda A."/>
            <person name="Kuroki Y."/>
            <person name="Fujiyama A."/>
            <person name="Sasaki T."/>
            <person name="Shimizu A."/>
            <person name="Asakawa S."/>
            <person name="Shimizu N."/>
            <person name="Hashimoto S."/>
            <person name="Yang J."/>
            <person name="Lee Y."/>
            <person name="Matsushima K."/>
            <person name="Sugano S."/>
            <person name="Sakaizumi M."/>
            <person name="Narita T."/>
            <person name="Ohishi K."/>
            <person name="Haga S."/>
            <person name="Ohta F."/>
            <person name="Nomoto H."/>
            <person name="Nogata K."/>
            <person name="Morishita T."/>
            <person name="Endo T."/>
            <person name="Shin-I T."/>
            <person name="Takeda H."/>
            <person name="Morishita S."/>
            <person name="Kohara Y."/>
        </authorList>
    </citation>
    <scope>NUCLEOTIDE SEQUENCE [LARGE SCALE GENOMIC DNA]</scope>
    <source>
        <strain evidence="1 2">Hd-rR</strain>
    </source>
</reference>
<protein>
    <submittedName>
        <fullName evidence="1">Uncharacterized protein</fullName>
    </submittedName>
</protein>
<accession>A0A3B3IBE7</accession>